<proteinExistence type="inferred from homology"/>
<dbReference type="Pfam" id="PF00528">
    <property type="entry name" value="BPD_transp_1"/>
    <property type="match status" value="1"/>
</dbReference>
<dbReference type="GO" id="GO:0022857">
    <property type="term" value="F:transmembrane transporter activity"/>
    <property type="evidence" value="ECO:0007669"/>
    <property type="project" value="InterPro"/>
</dbReference>
<feature type="transmembrane region" description="Helical" evidence="9">
    <location>
        <begin position="89"/>
        <end position="114"/>
    </location>
</feature>
<dbReference type="Proteomes" id="UP000197269">
    <property type="component" value="Unassembled WGS sequence"/>
</dbReference>
<dbReference type="CDD" id="cd06261">
    <property type="entry name" value="TM_PBP2"/>
    <property type="match status" value="1"/>
</dbReference>
<evidence type="ECO:0000256" key="3">
    <source>
        <dbReference type="ARBA" id="ARBA00022448"/>
    </source>
</evidence>
<keyword evidence="5 9" id="KW-0812">Transmembrane</keyword>
<evidence type="ECO:0000256" key="4">
    <source>
        <dbReference type="ARBA" id="ARBA00022475"/>
    </source>
</evidence>
<dbReference type="PANTHER" id="PTHR30614">
    <property type="entry name" value="MEMBRANE COMPONENT OF AMINO ACID ABC TRANSPORTER"/>
    <property type="match status" value="1"/>
</dbReference>
<keyword evidence="7 9" id="KW-1133">Transmembrane helix</keyword>
<gene>
    <name evidence="11" type="ORF">B5E41_30530</name>
</gene>
<feature type="domain" description="ABC transmembrane type-1" evidence="10">
    <location>
        <begin position="14"/>
        <end position="203"/>
    </location>
</feature>
<organism evidence="11 12">
    <name type="scientific">Rhizobium esperanzae</name>
    <dbReference type="NCBI Taxonomy" id="1967781"/>
    <lineage>
        <taxon>Bacteria</taxon>
        <taxon>Pseudomonadati</taxon>
        <taxon>Pseudomonadota</taxon>
        <taxon>Alphaproteobacteria</taxon>
        <taxon>Hyphomicrobiales</taxon>
        <taxon>Rhizobiaceae</taxon>
        <taxon>Rhizobium/Agrobacterium group</taxon>
        <taxon>Rhizobium</taxon>
    </lineage>
</organism>
<name>A0A246DKJ0_9HYPH</name>
<dbReference type="NCBIfam" id="TIGR03004">
    <property type="entry name" value="ectoine_ehuC"/>
    <property type="match status" value="1"/>
</dbReference>
<dbReference type="SUPFAM" id="SSF161098">
    <property type="entry name" value="MetI-like"/>
    <property type="match status" value="1"/>
</dbReference>
<dbReference type="InterPro" id="IPR035906">
    <property type="entry name" value="MetI-like_sf"/>
</dbReference>
<feature type="transmembrane region" description="Helical" evidence="9">
    <location>
        <begin position="135"/>
        <end position="153"/>
    </location>
</feature>
<feature type="transmembrane region" description="Helical" evidence="9">
    <location>
        <begin position="18"/>
        <end position="42"/>
    </location>
</feature>
<reference evidence="11 12" key="1">
    <citation type="submission" date="2017-03" db="EMBL/GenBank/DDBJ databases">
        <title>Genome of strain Rhizobium sp. CNPSo 668.</title>
        <authorList>
            <person name="Ribeiro R."/>
        </authorList>
    </citation>
    <scope>NUCLEOTIDE SEQUENCE [LARGE SCALE GENOMIC DNA]</scope>
    <source>
        <strain evidence="11 12">CNPSo 668</strain>
    </source>
</reference>
<dbReference type="RefSeq" id="WP_088397287.1">
    <property type="nucleotide sequence ID" value="NZ_MXPU01000045.1"/>
</dbReference>
<evidence type="ECO:0000256" key="2">
    <source>
        <dbReference type="ARBA" id="ARBA00010072"/>
    </source>
</evidence>
<dbReference type="InterPro" id="IPR014342">
    <property type="entry name" value="Ectoine_EhuC"/>
</dbReference>
<dbReference type="Gene3D" id="1.10.3720.10">
    <property type="entry name" value="MetI-like"/>
    <property type="match status" value="1"/>
</dbReference>
<keyword evidence="4" id="KW-1003">Cell membrane</keyword>
<comment type="similarity">
    <text evidence="2">Belongs to the binding-protein-dependent transport system permease family. HisMQ subfamily.</text>
</comment>
<evidence type="ECO:0000313" key="12">
    <source>
        <dbReference type="Proteomes" id="UP000197269"/>
    </source>
</evidence>
<keyword evidence="8 9" id="KW-0472">Membrane</keyword>
<dbReference type="InterPro" id="IPR043429">
    <property type="entry name" value="ArtM/GltK/GlnP/TcyL/YhdX-like"/>
</dbReference>
<protein>
    <submittedName>
        <fullName evidence="11">Ectoine/hydroxyectoine ABC transporter permease subunit EhuC</fullName>
    </submittedName>
</protein>
<dbReference type="NCBIfam" id="TIGR01726">
    <property type="entry name" value="HEQRo_perm_3TM"/>
    <property type="match status" value="1"/>
</dbReference>
<dbReference type="AlphaFoldDB" id="A0A246DKJ0"/>
<dbReference type="EMBL" id="MXPU01000045">
    <property type="protein sequence ID" value="OWO89465.1"/>
    <property type="molecule type" value="Genomic_DNA"/>
</dbReference>
<keyword evidence="6" id="KW-0029">Amino-acid transport</keyword>
<feature type="transmembrane region" description="Helical" evidence="9">
    <location>
        <begin position="179"/>
        <end position="198"/>
    </location>
</feature>
<sequence length="221" mass="24111">MSIIDFIGNHSSSLLHGTLVTCLQFLLAAIVAIVMAMIAGMARLSRRNLINGPALVYIEVFRGTSLLVQIYWIFFVLPLFGISLPKFEAGFISVGLNCGAYGAELVRGAILSVPRGQWEAATALSMSPGRRMRRIILPQALALMLPPWGNLLIELLKGTALVSLISVTDLMFQVKQINATTYLSAQAFGTALVIYYVLARFSITPLMRLAERGVARRLGRA</sequence>
<dbReference type="GO" id="GO:0006865">
    <property type="term" value="P:amino acid transport"/>
    <property type="evidence" value="ECO:0007669"/>
    <property type="project" value="UniProtKB-KW"/>
</dbReference>
<dbReference type="GO" id="GO:0043190">
    <property type="term" value="C:ATP-binding cassette (ABC) transporter complex"/>
    <property type="evidence" value="ECO:0007669"/>
    <property type="project" value="InterPro"/>
</dbReference>
<keyword evidence="3 9" id="KW-0813">Transport</keyword>
<evidence type="ECO:0000259" key="10">
    <source>
        <dbReference type="PROSITE" id="PS50928"/>
    </source>
</evidence>
<dbReference type="PANTHER" id="PTHR30614:SF0">
    <property type="entry name" value="L-CYSTINE TRANSPORT SYSTEM PERMEASE PROTEIN TCYL"/>
    <property type="match status" value="1"/>
</dbReference>
<evidence type="ECO:0000256" key="9">
    <source>
        <dbReference type="RuleBase" id="RU363032"/>
    </source>
</evidence>
<comment type="subcellular location">
    <subcellularLocation>
        <location evidence="1">Cell inner membrane</location>
        <topology evidence="1">Multi-pass membrane protein</topology>
    </subcellularLocation>
    <subcellularLocation>
        <location evidence="9">Cell membrane</location>
        <topology evidence="9">Multi-pass membrane protein</topology>
    </subcellularLocation>
</comment>
<feature type="transmembrane region" description="Helical" evidence="9">
    <location>
        <begin position="54"/>
        <end position="77"/>
    </location>
</feature>
<evidence type="ECO:0000256" key="8">
    <source>
        <dbReference type="ARBA" id="ARBA00023136"/>
    </source>
</evidence>
<evidence type="ECO:0000256" key="1">
    <source>
        <dbReference type="ARBA" id="ARBA00004429"/>
    </source>
</evidence>
<evidence type="ECO:0000256" key="5">
    <source>
        <dbReference type="ARBA" id="ARBA00022692"/>
    </source>
</evidence>
<dbReference type="InterPro" id="IPR000515">
    <property type="entry name" value="MetI-like"/>
</dbReference>
<dbReference type="PROSITE" id="PS50928">
    <property type="entry name" value="ABC_TM1"/>
    <property type="match status" value="1"/>
</dbReference>
<evidence type="ECO:0000256" key="6">
    <source>
        <dbReference type="ARBA" id="ARBA00022970"/>
    </source>
</evidence>
<dbReference type="InterPro" id="IPR010065">
    <property type="entry name" value="AA_ABC_transptr_permease_3TM"/>
</dbReference>
<comment type="caution">
    <text evidence="11">The sequence shown here is derived from an EMBL/GenBank/DDBJ whole genome shotgun (WGS) entry which is preliminary data.</text>
</comment>
<evidence type="ECO:0000256" key="7">
    <source>
        <dbReference type="ARBA" id="ARBA00022989"/>
    </source>
</evidence>
<evidence type="ECO:0000313" key="11">
    <source>
        <dbReference type="EMBL" id="OWO89465.1"/>
    </source>
</evidence>
<accession>A0A246DKJ0</accession>